<proteinExistence type="predicted"/>
<dbReference type="KEGG" id="bgok:Pr1d_16030"/>
<dbReference type="OrthoDB" id="291697at2"/>
<gene>
    <name evidence="1" type="ORF">Pr1d_16030</name>
</gene>
<dbReference type="EMBL" id="CP042913">
    <property type="protein sequence ID" value="QEG34328.1"/>
    <property type="molecule type" value="Genomic_DNA"/>
</dbReference>
<dbReference type="AlphaFoldDB" id="A0A5B9Q5L5"/>
<dbReference type="RefSeq" id="WP_148072992.1">
    <property type="nucleotide sequence ID" value="NZ_CP042913.1"/>
</dbReference>
<dbReference type="Proteomes" id="UP000323917">
    <property type="component" value="Chromosome"/>
</dbReference>
<evidence type="ECO:0000313" key="1">
    <source>
        <dbReference type="EMBL" id="QEG34328.1"/>
    </source>
</evidence>
<sequence length="159" mass="17450">MANSSRQELPPGDLFRPLRSSIPEYVLWAIGICLVGCGSDGATVSGRIAFDGEPIPEGTITFISAEDSTHESQIQAKIINGEFVVESLKPGNYNVAVRATRKTGQVPPEPGSTETVDRFEQYIPVNYNSRTELTAEIAGDIDNLNYELQSPPIRRGRRR</sequence>
<evidence type="ECO:0000313" key="2">
    <source>
        <dbReference type="Proteomes" id="UP000323917"/>
    </source>
</evidence>
<keyword evidence="2" id="KW-1185">Reference proteome</keyword>
<accession>A0A5B9Q5L5</accession>
<organism evidence="1 2">
    <name type="scientific">Bythopirellula goksoeyrii</name>
    <dbReference type="NCBI Taxonomy" id="1400387"/>
    <lineage>
        <taxon>Bacteria</taxon>
        <taxon>Pseudomonadati</taxon>
        <taxon>Planctomycetota</taxon>
        <taxon>Planctomycetia</taxon>
        <taxon>Pirellulales</taxon>
        <taxon>Lacipirellulaceae</taxon>
        <taxon>Bythopirellula</taxon>
    </lineage>
</organism>
<protein>
    <recommendedName>
        <fullName evidence="3">Carboxypeptidase regulatory-like domain-containing protein</fullName>
    </recommendedName>
</protein>
<evidence type="ECO:0008006" key="3">
    <source>
        <dbReference type="Google" id="ProtNLM"/>
    </source>
</evidence>
<reference evidence="1 2" key="1">
    <citation type="submission" date="2019-08" db="EMBL/GenBank/DDBJ databases">
        <title>Deep-cultivation of Planctomycetes and their phenomic and genomic characterization uncovers novel biology.</title>
        <authorList>
            <person name="Wiegand S."/>
            <person name="Jogler M."/>
            <person name="Boedeker C."/>
            <person name="Pinto D."/>
            <person name="Vollmers J."/>
            <person name="Rivas-Marin E."/>
            <person name="Kohn T."/>
            <person name="Peeters S.H."/>
            <person name="Heuer A."/>
            <person name="Rast P."/>
            <person name="Oberbeckmann S."/>
            <person name="Bunk B."/>
            <person name="Jeske O."/>
            <person name="Meyerdierks A."/>
            <person name="Storesund J.E."/>
            <person name="Kallscheuer N."/>
            <person name="Luecker S."/>
            <person name="Lage O.M."/>
            <person name="Pohl T."/>
            <person name="Merkel B.J."/>
            <person name="Hornburger P."/>
            <person name="Mueller R.-W."/>
            <person name="Bruemmer F."/>
            <person name="Labrenz M."/>
            <person name="Spormann A.M."/>
            <person name="Op den Camp H."/>
            <person name="Overmann J."/>
            <person name="Amann R."/>
            <person name="Jetten M.S.M."/>
            <person name="Mascher T."/>
            <person name="Medema M.H."/>
            <person name="Devos D.P."/>
            <person name="Kaster A.-K."/>
            <person name="Ovreas L."/>
            <person name="Rohde M."/>
            <person name="Galperin M.Y."/>
            <person name="Jogler C."/>
        </authorList>
    </citation>
    <scope>NUCLEOTIDE SEQUENCE [LARGE SCALE GENOMIC DNA]</scope>
    <source>
        <strain evidence="1 2">Pr1d</strain>
    </source>
</reference>
<name>A0A5B9Q5L5_9BACT</name>